<dbReference type="KEGG" id="moz:MoryE10_05430"/>
<evidence type="ECO:0000256" key="1">
    <source>
        <dbReference type="ARBA" id="ARBA00022553"/>
    </source>
</evidence>
<organism evidence="4 5">
    <name type="scientific">Methylogaea oryzae</name>
    <dbReference type="NCBI Taxonomy" id="1295382"/>
    <lineage>
        <taxon>Bacteria</taxon>
        <taxon>Pseudomonadati</taxon>
        <taxon>Pseudomonadota</taxon>
        <taxon>Gammaproteobacteria</taxon>
        <taxon>Methylococcales</taxon>
        <taxon>Methylococcaceae</taxon>
        <taxon>Methylogaea</taxon>
    </lineage>
</organism>
<dbReference type="SMART" id="SM00448">
    <property type="entry name" value="REC"/>
    <property type="match status" value="1"/>
</dbReference>
<evidence type="ECO:0000313" key="4">
    <source>
        <dbReference type="EMBL" id="BBL69937.1"/>
    </source>
</evidence>
<dbReference type="Proteomes" id="UP000824988">
    <property type="component" value="Chromosome"/>
</dbReference>
<dbReference type="InterPro" id="IPR001789">
    <property type="entry name" value="Sig_transdc_resp-reg_receiver"/>
</dbReference>
<dbReference type="PROSITE" id="PS50110">
    <property type="entry name" value="RESPONSE_REGULATORY"/>
    <property type="match status" value="1"/>
</dbReference>
<sequence>MFTKHTALIADDSAQVQRIVARILKQDLNFGHVLIAANGKQALDFFETQHVDWIISDWEMPTMGGHEFVETLRKHPRGREVPFILMTGHADKDTLRTAMASGVNDFIAKPFSPSTLIQKIRRIATAIERRAAARIAPRGSYQAQIAFPGGAKYPAELVDISDSGCLLRTVPLQQGGTVCDPAKLTLKLDTKTVAVNSTTIRIALDGAADKSVVPTILVAFQFQVDSDTQSAIKLFIAQQQAQESGQMDDSAGDFELIS</sequence>
<dbReference type="PANTHER" id="PTHR44591:SF3">
    <property type="entry name" value="RESPONSE REGULATORY DOMAIN-CONTAINING PROTEIN"/>
    <property type="match status" value="1"/>
</dbReference>
<accession>A0A8D4VLX5</accession>
<keyword evidence="5" id="KW-1185">Reference proteome</keyword>
<evidence type="ECO:0000256" key="2">
    <source>
        <dbReference type="PROSITE-ProRule" id="PRU00169"/>
    </source>
</evidence>
<name>A0A8D4VLX5_9GAMM</name>
<dbReference type="EMBL" id="AP019782">
    <property type="protein sequence ID" value="BBL69937.1"/>
    <property type="molecule type" value="Genomic_DNA"/>
</dbReference>
<keyword evidence="1 2" id="KW-0597">Phosphoprotein</keyword>
<evidence type="ECO:0000259" key="3">
    <source>
        <dbReference type="PROSITE" id="PS50110"/>
    </source>
</evidence>
<proteinExistence type="predicted"/>
<protein>
    <recommendedName>
        <fullName evidence="3">Response regulatory domain-containing protein</fullName>
    </recommendedName>
</protein>
<dbReference type="InterPro" id="IPR050595">
    <property type="entry name" value="Bact_response_regulator"/>
</dbReference>
<feature type="modified residue" description="4-aspartylphosphate" evidence="2">
    <location>
        <position position="57"/>
    </location>
</feature>
<dbReference type="AlphaFoldDB" id="A0A8D4VLX5"/>
<feature type="domain" description="Response regulatory" evidence="3">
    <location>
        <begin position="6"/>
        <end position="124"/>
    </location>
</feature>
<dbReference type="PANTHER" id="PTHR44591">
    <property type="entry name" value="STRESS RESPONSE REGULATOR PROTEIN 1"/>
    <property type="match status" value="1"/>
</dbReference>
<evidence type="ECO:0000313" key="5">
    <source>
        <dbReference type="Proteomes" id="UP000824988"/>
    </source>
</evidence>
<reference evidence="4" key="1">
    <citation type="submission" date="2019-06" db="EMBL/GenBank/DDBJ databases">
        <title>Complete genome sequence of Methylogaea oryzae strain JCM16910.</title>
        <authorList>
            <person name="Asakawa S."/>
        </authorList>
    </citation>
    <scope>NUCLEOTIDE SEQUENCE</scope>
    <source>
        <strain evidence="4">E10</strain>
    </source>
</reference>
<dbReference type="RefSeq" id="WP_221048126.1">
    <property type="nucleotide sequence ID" value="NZ_AP019782.1"/>
</dbReference>
<dbReference type="GO" id="GO:0000160">
    <property type="term" value="P:phosphorelay signal transduction system"/>
    <property type="evidence" value="ECO:0007669"/>
    <property type="project" value="InterPro"/>
</dbReference>
<gene>
    <name evidence="4" type="ORF">MoryE10_05430</name>
</gene>
<dbReference type="Pfam" id="PF00072">
    <property type="entry name" value="Response_reg"/>
    <property type="match status" value="1"/>
</dbReference>